<keyword evidence="2" id="KW-1185">Reference proteome</keyword>
<dbReference type="InParanoid" id="B9T4T8"/>
<reference evidence="2" key="1">
    <citation type="journal article" date="2010" name="Nat. Biotechnol.">
        <title>Draft genome sequence of the oilseed species Ricinus communis.</title>
        <authorList>
            <person name="Chan A.P."/>
            <person name="Crabtree J."/>
            <person name="Zhao Q."/>
            <person name="Lorenzi H."/>
            <person name="Orvis J."/>
            <person name="Puiu D."/>
            <person name="Melake-Berhan A."/>
            <person name="Jones K.M."/>
            <person name="Redman J."/>
            <person name="Chen G."/>
            <person name="Cahoon E.B."/>
            <person name="Gedil M."/>
            <person name="Stanke M."/>
            <person name="Haas B.J."/>
            <person name="Wortman J.R."/>
            <person name="Fraser-Liggett C.M."/>
            <person name="Ravel J."/>
            <person name="Rabinowicz P.D."/>
        </authorList>
    </citation>
    <scope>NUCLEOTIDE SEQUENCE [LARGE SCALE GENOMIC DNA]</scope>
    <source>
        <strain evidence="2">cv. Hale</strain>
    </source>
</reference>
<name>B9T4T8_RICCO</name>
<protein>
    <submittedName>
        <fullName evidence="1">Uncharacterized protein</fullName>
    </submittedName>
</protein>
<proteinExistence type="predicted"/>
<dbReference type="GO" id="GO:0048364">
    <property type="term" value="P:root development"/>
    <property type="evidence" value="ECO:0007669"/>
    <property type="project" value="InterPro"/>
</dbReference>
<dbReference type="AlphaFoldDB" id="B9T4T8"/>
<evidence type="ECO:0000313" key="2">
    <source>
        <dbReference type="Proteomes" id="UP000008311"/>
    </source>
</evidence>
<dbReference type="Proteomes" id="UP000008311">
    <property type="component" value="Unassembled WGS sequence"/>
</dbReference>
<evidence type="ECO:0000313" key="1">
    <source>
        <dbReference type="EMBL" id="EEF29119.1"/>
    </source>
</evidence>
<dbReference type="Pfam" id="PF03087">
    <property type="entry name" value="BPS1"/>
    <property type="match status" value="1"/>
</dbReference>
<dbReference type="InterPro" id="IPR004320">
    <property type="entry name" value="BPS1_pln"/>
</dbReference>
<dbReference type="GO" id="GO:0048367">
    <property type="term" value="P:shoot system development"/>
    <property type="evidence" value="ECO:0007669"/>
    <property type="project" value="InterPro"/>
</dbReference>
<gene>
    <name evidence="1" type="ORF">RCOM_0550640</name>
</gene>
<sequence>MVKSKPSGWSIVSNILQAKRVSSEGKTEANQVEKTDLELGALKSSKDINSVQVHNV</sequence>
<dbReference type="EMBL" id="EQ974492">
    <property type="protein sequence ID" value="EEF29119.1"/>
    <property type="molecule type" value="Genomic_DNA"/>
</dbReference>
<accession>B9T4T8</accession>
<organism evidence="1 2">
    <name type="scientific">Ricinus communis</name>
    <name type="common">Castor bean</name>
    <dbReference type="NCBI Taxonomy" id="3988"/>
    <lineage>
        <taxon>Eukaryota</taxon>
        <taxon>Viridiplantae</taxon>
        <taxon>Streptophyta</taxon>
        <taxon>Embryophyta</taxon>
        <taxon>Tracheophyta</taxon>
        <taxon>Spermatophyta</taxon>
        <taxon>Magnoliopsida</taxon>
        <taxon>eudicotyledons</taxon>
        <taxon>Gunneridae</taxon>
        <taxon>Pentapetalae</taxon>
        <taxon>rosids</taxon>
        <taxon>fabids</taxon>
        <taxon>Malpighiales</taxon>
        <taxon>Euphorbiaceae</taxon>
        <taxon>Acalyphoideae</taxon>
        <taxon>Acalypheae</taxon>
        <taxon>Ricinus</taxon>
    </lineage>
</organism>